<evidence type="ECO:0000259" key="1">
    <source>
        <dbReference type="Pfam" id="PF16795"/>
    </source>
</evidence>
<dbReference type="Gene3D" id="1.10.443.10">
    <property type="entry name" value="Intergrase catalytic core"/>
    <property type="match status" value="1"/>
</dbReference>
<name>A3DM16_STAMF</name>
<dbReference type="Proteomes" id="UP000000254">
    <property type="component" value="Chromosome"/>
</dbReference>
<gene>
    <name evidence="2" type="ordered locus">Smar_0569</name>
</gene>
<dbReference type="InterPro" id="IPR031857">
    <property type="entry name" value="Integrase_SSV1_C"/>
</dbReference>
<dbReference type="AlphaFoldDB" id="A3DM16"/>
<accession>A3DM16</accession>
<dbReference type="KEGG" id="smr:Smar_0569"/>
<dbReference type="HOGENOM" id="CLU_1656957_0_0_2"/>
<dbReference type="OrthoDB" id="40845at2157"/>
<dbReference type="GO" id="GO:0015074">
    <property type="term" value="P:DNA integration"/>
    <property type="evidence" value="ECO:0007669"/>
    <property type="project" value="InterPro"/>
</dbReference>
<dbReference type="EMBL" id="CP000575">
    <property type="protein sequence ID" value="ABN69676.1"/>
    <property type="molecule type" value="Genomic_DNA"/>
</dbReference>
<sequence>MINKRLVCFTDKGFCRYYMGLRETTKHCEWRYFSSKTLSLLEEIAPRKISKHLPRRYAEKHGLLLPKYVRKTAWRLMIKTMNMEVARFIQSRFGELRVSEARYEDLISLADQAYPIFLKHLTEIALINYQWYEVNPTHTTYILRNSIYSPYINNSNNFL</sequence>
<dbReference type="eggNOG" id="arCOG01244">
    <property type="taxonomic scope" value="Archaea"/>
</dbReference>
<dbReference type="InterPro" id="IPR013762">
    <property type="entry name" value="Integrase-like_cat_sf"/>
</dbReference>
<dbReference type="GeneID" id="4906657"/>
<evidence type="ECO:0000313" key="3">
    <source>
        <dbReference type="Proteomes" id="UP000000254"/>
    </source>
</evidence>
<reference evidence="2 3" key="2">
    <citation type="journal article" date="2009" name="Stand. Genomic Sci.">
        <title>Complete genome sequence of Staphylothermus marinus Stetter and Fiala 1986 type strain F1.</title>
        <authorList>
            <person name="Anderson I.J."/>
            <person name="Sun H."/>
            <person name="Lapidus A."/>
            <person name="Copeland A."/>
            <person name="Glavina Del Rio T."/>
            <person name="Tice H."/>
            <person name="Dalin E."/>
            <person name="Lucas S."/>
            <person name="Barry K."/>
            <person name="Land M."/>
            <person name="Richardson P."/>
            <person name="Huber H."/>
            <person name="Kyrpides N.C."/>
        </authorList>
    </citation>
    <scope>NUCLEOTIDE SEQUENCE [LARGE SCALE GENOMIC DNA]</scope>
    <source>
        <strain evidence="3">ATCC 43588 / DSM 3639 / JCM 9404 / F1</strain>
    </source>
</reference>
<dbReference type="Pfam" id="PF16795">
    <property type="entry name" value="Phage_integr_3"/>
    <property type="match status" value="1"/>
</dbReference>
<proteinExistence type="predicted"/>
<dbReference type="RefSeq" id="WP_011838867.1">
    <property type="nucleotide sequence ID" value="NC_009033.1"/>
</dbReference>
<dbReference type="GO" id="GO:0003677">
    <property type="term" value="F:DNA binding"/>
    <property type="evidence" value="ECO:0007669"/>
    <property type="project" value="InterPro"/>
</dbReference>
<evidence type="ECO:0000313" key="2">
    <source>
        <dbReference type="EMBL" id="ABN69676.1"/>
    </source>
</evidence>
<feature type="domain" description="Integrase SSV1 C-terminal" evidence="1">
    <location>
        <begin position="5"/>
        <end position="118"/>
    </location>
</feature>
<organism evidence="2 3">
    <name type="scientific">Staphylothermus marinus (strain ATCC 43588 / DSM 3639 / JCM 9404 / F1)</name>
    <dbReference type="NCBI Taxonomy" id="399550"/>
    <lineage>
        <taxon>Archaea</taxon>
        <taxon>Thermoproteota</taxon>
        <taxon>Thermoprotei</taxon>
        <taxon>Desulfurococcales</taxon>
        <taxon>Desulfurococcaceae</taxon>
        <taxon>Staphylothermus</taxon>
    </lineage>
</organism>
<reference evidence="3" key="1">
    <citation type="journal article" date="2009" name="BMC Genomics">
        <title>The complete genome sequence of Staphylothermus marinus reveals differences in sulfur metabolism among heterotrophic Crenarchaeota.</title>
        <authorList>
            <person name="Anderson I.J."/>
            <person name="Dharmarajan L."/>
            <person name="Rodriguez J."/>
            <person name="Hooper S."/>
            <person name="Porat I."/>
            <person name="Ulrich L.E."/>
            <person name="Elkins J.G."/>
            <person name="Mavromatis K."/>
            <person name="Sun H."/>
            <person name="Land M."/>
            <person name="Lapidus A."/>
            <person name="Lucas S."/>
            <person name="Barry K."/>
            <person name="Huber H."/>
            <person name="Zhulin I.B."/>
            <person name="Whitman W.B."/>
            <person name="Mukhopadhyay B."/>
            <person name="Woese C."/>
            <person name="Bristow J."/>
            <person name="Kyrpides N."/>
        </authorList>
    </citation>
    <scope>NUCLEOTIDE SEQUENCE [LARGE SCALE GENOMIC DNA]</scope>
    <source>
        <strain evidence="3">ATCC 43588 / DSM 3639 / JCM 9404 / F1</strain>
    </source>
</reference>
<dbReference type="GO" id="GO:0006310">
    <property type="term" value="P:DNA recombination"/>
    <property type="evidence" value="ECO:0007669"/>
    <property type="project" value="InterPro"/>
</dbReference>
<protein>
    <recommendedName>
        <fullName evidence="1">Integrase SSV1 C-terminal domain-containing protein</fullName>
    </recommendedName>
</protein>
<keyword evidence="3" id="KW-1185">Reference proteome</keyword>